<dbReference type="HAMAP" id="MF_01369_B">
    <property type="entry name" value="Ribosomal_uL23_B"/>
    <property type="match status" value="1"/>
</dbReference>
<comment type="similarity">
    <text evidence="1 6 7">Belongs to the universal ribosomal protein uL23 family.</text>
</comment>
<dbReference type="GO" id="GO:0003735">
    <property type="term" value="F:structural constituent of ribosome"/>
    <property type="evidence" value="ECO:0007669"/>
    <property type="project" value="InterPro"/>
</dbReference>
<dbReference type="Proteomes" id="UP000265962">
    <property type="component" value="Unassembled WGS sequence"/>
</dbReference>
<dbReference type="InterPro" id="IPR012677">
    <property type="entry name" value="Nucleotide-bd_a/b_plait_sf"/>
</dbReference>
<sequence>MSDFKIHDPHDVILAPVVSEKTYGLIDQNTYTFEVSPKANKIEIREAIEAIFGVKVKSVNTQNRAGKRRRTRYGIGRTASSKRAIVTLAADDHIDIFGNAPAE</sequence>
<reference evidence="9" key="1">
    <citation type="submission" date="2018-02" db="EMBL/GenBank/DDBJ databases">
        <authorList>
            <person name="Hornung B."/>
        </authorList>
    </citation>
    <scope>NUCLEOTIDE SEQUENCE [LARGE SCALE GENOMIC DNA]</scope>
</reference>
<dbReference type="GO" id="GO:0019843">
    <property type="term" value="F:rRNA binding"/>
    <property type="evidence" value="ECO:0007669"/>
    <property type="project" value="UniProtKB-UniRule"/>
</dbReference>
<evidence type="ECO:0000256" key="5">
    <source>
        <dbReference type="ARBA" id="ARBA00023274"/>
    </source>
</evidence>
<dbReference type="NCBIfam" id="NF004363">
    <property type="entry name" value="PRK05738.2-4"/>
    <property type="match status" value="1"/>
</dbReference>
<dbReference type="GO" id="GO:0005840">
    <property type="term" value="C:ribosome"/>
    <property type="evidence" value="ECO:0007669"/>
    <property type="project" value="UniProtKB-KW"/>
</dbReference>
<accession>A0A375I3N8</accession>
<evidence type="ECO:0000256" key="3">
    <source>
        <dbReference type="ARBA" id="ARBA00022884"/>
    </source>
</evidence>
<keyword evidence="9" id="KW-1185">Reference proteome</keyword>
<evidence type="ECO:0000256" key="2">
    <source>
        <dbReference type="ARBA" id="ARBA00022730"/>
    </source>
</evidence>
<keyword evidence="4 6" id="KW-0689">Ribosomal protein</keyword>
<evidence type="ECO:0000256" key="1">
    <source>
        <dbReference type="ARBA" id="ARBA00006700"/>
    </source>
</evidence>
<evidence type="ECO:0000256" key="7">
    <source>
        <dbReference type="RuleBase" id="RU003934"/>
    </source>
</evidence>
<evidence type="ECO:0000256" key="6">
    <source>
        <dbReference type="HAMAP-Rule" id="MF_01369"/>
    </source>
</evidence>
<dbReference type="Gene3D" id="3.30.70.330">
    <property type="match status" value="1"/>
</dbReference>
<dbReference type="SUPFAM" id="SSF54189">
    <property type="entry name" value="Ribosomal proteins S24e, L23 and L15e"/>
    <property type="match status" value="1"/>
</dbReference>
<organism evidence="8 9">
    <name type="scientific">Propionibacterium ruminifibrarum</name>
    <dbReference type="NCBI Taxonomy" id="1962131"/>
    <lineage>
        <taxon>Bacteria</taxon>
        <taxon>Bacillati</taxon>
        <taxon>Actinomycetota</taxon>
        <taxon>Actinomycetes</taxon>
        <taxon>Propionibacteriales</taxon>
        <taxon>Propionibacteriaceae</taxon>
        <taxon>Propionibacterium</taxon>
    </lineage>
</organism>
<dbReference type="AlphaFoldDB" id="A0A375I3N8"/>
<dbReference type="GO" id="GO:0006412">
    <property type="term" value="P:translation"/>
    <property type="evidence" value="ECO:0007669"/>
    <property type="project" value="UniProtKB-UniRule"/>
</dbReference>
<dbReference type="EMBL" id="OMOH01000006">
    <property type="protein sequence ID" value="SPF68746.1"/>
    <property type="molecule type" value="Genomic_DNA"/>
</dbReference>
<dbReference type="Pfam" id="PF00276">
    <property type="entry name" value="Ribosomal_L23"/>
    <property type="match status" value="1"/>
</dbReference>
<keyword evidence="5 6" id="KW-0687">Ribonucleoprotein</keyword>
<comment type="subunit">
    <text evidence="6">Part of the 50S ribosomal subunit. Contacts protein L29, and trigger factor when it is bound to the ribosome.</text>
</comment>
<comment type="function">
    <text evidence="6">One of the early assembly proteins it binds 23S rRNA. One of the proteins that surrounds the polypeptide exit tunnel on the outside of the ribosome. Forms the main docking site for trigger factor binding to the ribosome.</text>
</comment>
<evidence type="ECO:0000313" key="9">
    <source>
        <dbReference type="Proteomes" id="UP000265962"/>
    </source>
</evidence>
<dbReference type="InterPro" id="IPR012678">
    <property type="entry name" value="Ribosomal_uL23/eL15/eS24_sf"/>
</dbReference>
<dbReference type="OrthoDB" id="9793353at2"/>
<gene>
    <name evidence="6" type="primary">rplW</name>
    <name evidence="8" type="ORF">PROPJV5_1721</name>
</gene>
<dbReference type="PROSITE" id="PS00050">
    <property type="entry name" value="RIBOSOMAL_L23"/>
    <property type="match status" value="1"/>
</dbReference>
<evidence type="ECO:0000313" key="8">
    <source>
        <dbReference type="EMBL" id="SPF68746.1"/>
    </source>
</evidence>
<dbReference type="InterPro" id="IPR013025">
    <property type="entry name" value="Ribosomal_uL23-like"/>
</dbReference>
<dbReference type="PANTHER" id="PTHR11620">
    <property type="entry name" value="60S RIBOSOMAL PROTEIN L23A"/>
    <property type="match status" value="1"/>
</dbReference>
<dbReference type="GO" id="GO:1990904">
    <property type="term" value="C:ribonucleoprotein complex"/>
    <property type="evidence" value="ECO:0007669"/>
    <property type="project" value="UniProtKB-KW"/>
</dbReference>
<evidence type="ECO:0000256" key="4">
    <source>
        <dbReference type="ARBA" id="ARBA00022980"/>
    </source>
</evidence>
<keyword evidence="2 6" id="KW-0699">rRNA-binding</keyword>
<dbReference type="FunFam" id="3.30.70.330:FF:000001">
    <property type="entry name" value="50S ribosomal protein L23"/>
    <property type="match status" value="1"/>
</dbReference>
<keyword evidence="3 6" id="KW-0694">RNA-binding</keyword>
<protein>
    <recommendedName>
        <fullName evidence="6">Large ribosomal subunit protein uL23</fullName>
    </recommendedName>
</protein>
<name>A0A375I3N8_9ACTN</name>
<proteinExistence type="inferred from homology"/>
<dbReference type="NCBIfam" id="NF004364">
    <property type="entry name" value="PRK05738.2-5"/>
    <property type="match status" value="1"/>
</dbReference>
<dbReference type="InterPro" id="IPR001014">
    <property type="entry name" value="Ribosomal_uL23_CS"/>
</dbReference>
<dbReference type="RefSeq" id="WP_119715895.1">
    <property type="nucleotide sequence ID" value="NZ_OMOH01000006.1"/>
</dbReference>